<accession>A0A7S3PRM8</accession>
<organism evidence="2">
    <name type="scientific">Aplanochytrium stocchinoi</name>
    <dbReference type="NCBI Taxonomy" id="215587"/>
    <lineage>
        <taxon>Eukaryota</taxon>
        <taxon>Sar</taxon>
        <taxon>Stramenopiles</taxon>
        <taxon>Bigyra</taxon>
        <taxon>Labyrinthulomycetes</taxon>
        <taxon>Thraustochytrida</taxon>
        <taxon>Thraustochytriidae</taxon>
        <taxon>Aplanochytrium</taxon>
    </lineage>
</organism>
<evidence type="ECO:0000256" key="1">
    <source>
        <dbReference type="SAM" id="MobiDB-lite"/>
    </source>
</evidence>
<sequence>MSFIQFFCDVSRITSSYQKMKTVREQTKNLSTNVPWPSLGTIFPESGFSDDISVSFITPQGVMKPEVDSKKLTEEIVREDATLYEIRVPAYQGENEHVPNGCTVFRMLSKYACVAEDEGNIEQGGQKKRAHKPVEKQIK</sequence>
<protein>
    <submittedName>
        <fullName evidence="2">Uncharacterized protein</fullName>
    </submittedName>
</protein>
<evidence type="ECO:0000313" key="2">
    <source>
        <dbReference type="EMBL" id="CAE0448234.1"/>
    </source>
</evidence>
<feature type="region of interest" description="Disordered" evidence="1">
    <location>
        <begin position="120"/>
        <end position="139"/>
    </location>
</feature>
<dbReference type="EMBL" id="HBIN01023798">
    <property type="protein sequence ID" value="CAE0448234.1"/>
    <property type="molecule type" value="Transcribed_RNA"/>
</dbReference>
<dbReference type="AlphaFoldDB" id="A0A7S3PRM8"/>
<gene>
    <name evidence="2" type="ORF">ASTO00021_LOCUS18198</name>
</gene>
<name>A0A7S3PRM8_9STRA</name>
<reference evidence="2" key="1">
    <citation type="submission" date="2021-01" db="EMBL/GenBank/DDBJ databases">
        <authorList>
            <person name="Corre E."/>
            <person name="Pelletier E."/>
            <person name="Niang G."/>
            <person name="Scheremetjew M."/>
            <person name="Finn R."/>
            <person name="Kale V."/>
            <person name="Holt S."/>
            <person name="Cochrane G."/>
            <person name="Meng A."/>
            <person name="Brown T."/>
            <person name="Cohen L."/>
        </authorList>
    </citation>
    <scope>NUCLEOTIDE SEQUENCE</scope>
    <source>
        <strain evidence="2">GSBS06</strain>
    </source>
</reference>
<proteinExistence type="predicted"/>